<comment type="caution">
    <text evidence="1">The sequence shown here is derived from an EMBL/GenBank/DDBJ whole genome shotgun (WGS) entry which is preliminary data.</text>
</comment>
<evidence type="ECO:0000313" key="2">
    <source>
        <dbReference type="Proteomes" id="UP000479710"/>
    </source>
</evidence>
<evidence type="ECO:0000313" key="1">
    <source>
        <dbReference type="EMBL" id="KAF0906451.1"/>
    </source>
</evidence>
<dbReference type="Proteomes" id="UP000479710">
    <property type="component" value="Unassembled WGS sequence"/>
</dbReference>
<keyword evidence="2" id="KW-1185">Reference proteome</keyword>
<dbReference type="EMBL" id="SPHZ02000007">
    <property type="protein sequence ID" value="KAF0906451.1"/>
    <property type="molecule type" value="Genomic_DNA"/>
</dbReference>
<accession>A0A6G1D241</accession>
<protein>
    <submittedName>
        <fullName evidence="1">Uncharacterized protein</fullName>
    </submittedName>
</protein>
<organism evidence="1 2">
    <name type="scientific">Oryza meyeriana var. granulata</name>
    <dbReference type="NCBI Taxonomy" id="110450"/>
    <lineage>
        <taxon>Eukaryota</taxon>
        <taxon>Viridiplantae</taxon>
        <taxon>Streptophyta</taxon>
        <taxon>Embryophyta</taxon>
        <taxon>Tracheophyta</taxon>
        <taxon>Spermatophyta</taxon>
        <taxon>Magnoliopsida</taxon>
        <taxon>Liliopsida</taxon>
        <taxon>Poales</taxon>
        <taxon>Poaceae</taxon>
        <taxon>BOP clade</taxon>
        <taxon>Oryzoideae</taxon>
        <taxon>Oryzeae</taxon>
        <taxon>Oryzinae</taxon>
        <taxon>Oryza</taxon>
        <taxon>Oryza meyeriana</taxon>
    </lineage>
</organism>
<name>A0A6G1D241_9ORYZ</name>
<sequence>MAVEVGKKRCGRQPCWMARRCGLARQWCAVAMQVGPAMAGASDVGWHGKEGRLRCGRARQWCAAAMRVGPATAGADDVGWCGKGGRQRCGLAWQGRATVIREGAAMVGGADAGWCNKGWRRRHRRVRKGMAAVMQEGATGFAVEQWISLVVKILQVLNLTCSGNWQSYENLKLKKIMPQVFTAE</sequence>
<gene>
    <name evidence="1" type="ORF">E2562_011446</name>
</gene>
<dbReference type="AlphaFoldDB" id="A0A6G1D241"/>
<proteinExistence type="predicted"/>
<reference evidence="1 2" key="1">
    <citation type="submission" date="2019-11" db="EMBL/GenBank/DDBJ databases">
        <title>Whole genome sequence of Oryza granulata.</title>
        <authorList>
            <person name="Li W."/>
        </authorList>
    </citation>
    <scope>NUCLEOTIDE SEQUENCE [LARGE SCALE GENOMIC DNA]</scope>
    <source>
        <strain evidence="2">cv. Menghai</strain>
        <tissue evidence="1">Leaf</tissue>
    </source>
</reference>